<dbReference type="PANTHER" id="PTHR36852">
    <property type="entry name" value="PROTEIN GVPL 2"/>
    <property type="match status" value="1"/>
</dbReference>
<dbReference type="PANTHER" id="PTHR36852:SF1">
    <property type="entry name" value="PROTEIN GVPL 2"/>
    <property type="match status" value="1"/>
</dbReference>
<dbReference type="GO" id="GO:0031411">
    <property type="term" value="C:gas vesicle"/>
    <property type="evidence" value="ECO:0007669"/>
    <property type="project" value="UniProtKB-SubCell"/>
</dbReference>
<dbReference type="EMBL" id="JAZBJZ010000044">
    <property type="protein sequence ID" value="MEE3717533.1"/>
    <property type="molecule type" value="Genomic_DNA"/>
</dbReference>
<gene>
    <name evidence="4" type="ORF">V2H45_12285</name>
</gene>
<comment type="caution">
    <text evidence="4">The sequence shown here is derived from an EMBL/GenBank/DDBJ whole genome shotgun (WGS) entry which is preliminary data.</text>
</comment>
<protein>
    <submittedName>
        <fullName evidence="4">GvpL/GvpF family gas vesicle protein</fullName>
    </submittedName>
</protein>
<evidence type="ECO:0000256" key="1">
    <source>
        <dbReference type="ARBA" id="ARBA00022987"/>
    </source>
</evidence>
<accession>A0AAW9Q2X9</accession>
<keyword evidence="1" id="KW-0304">Gas vesicle</keyword>
<evidence type="ECO:0000256" key="3">
    <source>
        <dbReference type="ARBA" id="ARBA00035643"/>
    </source>
</evidence>
<reference evidence="4" key="1">
    <citation type="submission" date="2024-01" db="EMBL/GenBank/DDBJ databases">
        <title>Bank of Algae and Cyanobacteria of the Azores (BACA) strain genomes.</title>
        <authorList>
            <person name="Luz R."/>
            <person name="Cordeiro R."/>
            <person name="Fonseca A."/>
            <person name="Goncalves V."/>
        </authorList>
    </citation>
    <scope>NUCLEOTIDE SEQUENCE</scope>
    <source>
        <strain evidence="4">BACA0141</strain>
    </source>
</reference>
<keyword evidence="5" id="KW-1185">Reference proteome</keyword>
<dbReference type="GO" id="GO:0031412">
    <property type="term" value="P:gas vesicle organization"/>
    <property type="evidence" value="ECO:0007669"/>
    <property type="project" value="InterPro"/>
</dbReference>
<comment type="subcellular location">
    <subcellularLocation>
        <location evidence="2">Gas vesicle</location>
    </subcellularLocation>
</comment>
<dbReference type="Proteomes" id="UP001333818">
    <property type="component" value="Unassembled WGS sequence"/>
</dbReference>
<sequence>MLYAFAILAAPIPTMSLLGIEGKPIACIQAGELVIALDPNLNVEALKETTEEILLQAVLQHDRVICELYSQHNLLPLRFGTAFVSEAALREYLIVNQQELSDRLRGLEGYAEYLLKGKANLPKPEMNGNLKGRDYLLAKREQYLQQQQVQVQLQSEVQELYGFMQQTSRVAPKLIQEAEEAKAHLLLTPLQAEQLSQFLQTWQLLHSHWQFEMSDALPPYHFAE</sequence>
<dbReference type="Pfam" id="PF06386">
    <property type="entry name" value="GvpL_GvpF"/>
    <property type="match status" value="1"/>
</dbReference>
<evidence type="ECO:0000313" key="4">
    <source>
        <dbReference type="EMBL" id="MEE3717533.1"/>
    </source>
</evidence>
<name>A0AAW9Q2X9_9CYAN</name>
<evidence type="ECO:0000313" key="5">
    <source>
        <dbReference type="Proteomes" id="UP001333818"/>
    </source>
</evidence>
<organism evidence="4 5">
    <name type="scientific">Tumidithrix elongata BACA0141</name>
    <dbReference type="NCBI Taxonomy" id="2716417"/>
    <lineage>
        <taxon>Bacteria</taxon>
        <taxon>Bacillati</taxon>
        <taxon>Cyanobacteriota</taxon>
        <taxon>Cyanophyceae</taxon>
        <taxon>Pseudanabaenales</taxon>
        <taxon>Pseudanabaenaceae</taxon>
        <taxon>Tumidithrix</taxon>
        <taxon>Tumidithrix elongata</taxon>
    </lineage>
</organism>
<dbReference type="InterPro" id="IPR009430">
    <property type="entry name" value="GvpL/GvpF"/>
</dbReference>
<proteinExistence type="inferred from homology"/>
<dbReference type="RefSeq" id="WP_330483962.1">
    <property type="nucleotide sequence ID" value="NZ_JAZBJZ010000044.1"/>
</dbReference>
<dbReference type="AlphaFoldDB" id="A0AAW9Q2X9"/>
<comment type="similarity">
    <text evidence="3">Belongs to the gas vesicle GvpF/GvpL family.</text>
</comment>
<evidence type="ECO:0000256" key="2">
    <source>
        <dbReference type="ARBA" id="ARBA00035108"/>
    </source>
</evidence>